<proteinExistence type="predicted"/>
<comment type="caution">
    <text evidence="1">The sequence shown here is derived from an EMBL/GenBank/DDBJ whole genome shotgun (WGS) entry which is preliminary data.</text>
</comment>
<sequence length="66" mass="7764">MMNTECSQYFEGRVEDTEELWARIKKDKRHQVMESVKEAYSKGIETLEIRAPEKRGRRLGGSPFTE</sequence>
<evidence type="ECO:0000313" key="2">
    <source>
        <dbReference type="Proteomes" id="UP001165122"/>
    </source>
</evidence>
<reference evidence="2" key="1">
    <citation type="journal article" date="2023" name="Commun. Biol.">
        <title>Genome analysis of Parmales, the sister group of diatoms, reveals the evolutionary specialization of diatoms from phago-mixotrophs to photoautotrophs.</title>
        <authorList>
            <person name="Ban H."/>
            <person name="Sato S."/>
            <person name="Yoshikawa S."/>
            <person name="Yamada K."/>
            <person name="Nakamura Y."/>
            <person name="Ichinomiya M."/>
            <person name="Sato N."/>
            <person name="Blanc-Mathieu R."/>
            <person name="Endo H."/>
            <person name="Kuwata A."/>
            <person name="Ogata H."/>
        </authorList>
    </citation>
    <scope>NUCLEOTIDE SEQUENCE [LARGE SCALE GENOMIC DNA]</scope>
    <source>
        <strain evidence="2">NIES 3700</strain>
    </source>
</reference>
<name>A0A9W7FSX7_9STRA</name>
<dbReference type="Gene3D" id="3.30.70.100">
    <property type="match status" value="1"/>
</dbReference>
<dbReference type="Proteomes" id="UP001165122">
    <property type="component" value="Unassembled WGS sequence"/>
</dbReference>
<organism evidence="1 2">
    <name type="scientific">Triparma laevis f. longispina</name>
    <dbReference type="NCBI Taxonomy" id="1714387"/>
    <lineage>
        <taxon>Eukaryota</taxon>
        <taxon>Sar</taxon>
        <taxon>Stramenopiles</taxon>
        <taxon>Ochrophyta</taxon>
        <taxon>Bolidophyceae</taxon>
        <taxon>Parmales</taxon>
        <taxon>Triparmaceae</taxon>
        <taxon>Triparma</taxon>
    </lineage>
</organism>
<dbReference type="InterPro" id="IPR036046">
    <property type="entry name" value="Acylphosphatase-like_dom_sf"/>
</dbReference>
<accession>A0A9W7FSX7</accession>
<dbReference type="SUPFAM" id="SSF54975">
    <property type="entry name" value="Acylphosphatase/BLUF domain-like"/>
    <property type="match status" value="1"/>
</dbReference>
<dbReference type="EMBL" id="BRXW01000289">
    <property type="protein sequence ID" value="GMI17393.1"/>
    <property type="molecule type" value="Genomic_DNA"/>
</dbReference>
<protein>
    <submittedName>
        <fullName evidence="1">Uncharacterized protein</fullName>
    </submittedName>
</protein>
<gene>
    <name evidence="1" type="ORF">TrLO_g9378</name>
</gene>
<evidence type="ECO:0000313" key="1">
    <source>
        <dbReference type="EMBL" id="GMI17393.1"/>
    </source>
</evidence>
<keyword evidence="2" id="KW-1185">Reference proteome</keyword>
<dbReference type="AlphaFoldDB" id="A0A9W7FSX7"/>